<organism evidence="2">
    <name type="scientific">Siphoviridae sp. ctt0c4</name>
    <dbReference type="NCBI Taxonomy" id="2825702"/>
    <lineage>
        <taxon>Viruses</taxon>
        <taxon>Duplodnaviria</taxon>
        <taxon>Heunggongvirae</taxon>
        <taxon>Uroviricota</taxon>
        <taxon>Caudoviricetes</taxon>
    </lineage>
</organism>
<dbReference type="Pfam" id="PF10926">
    <property type="entry name" value="DUF2800"/>
    <property type="match status" value="1"/>
</dbReference>
<reference evidence="2" key="1">
    <citation type="journal article" date="2021" name="Proc. Natl. Acad. Sci. U.S.A.">
        <title>A Catalog of Tens of Thousands of Viruses from Human Metagenomes Reveals Hidden Associations with Chronic Diseases.</title>
        <authorList>
            <person name="Tisza M.J."/>
            <person name="Buck C.B."/>
        </authorList>
    </citation>
    <scope>NUCLEOTIDE SEQUENCE</scope>
    <source>
        <strain evidence="2">Ctt0c4</strain>
    </source>
</reference>
<dbReference type="InterPro" id="IPR021229">
    <property type="entry name" value="DUF2800"/>
</dbReference>
<feature type="region of interest" description="Disordered" evidence="1">
    <location>
        <begin position="1"/>
        <end position="21"/>
    </location>
</feature>
<accession>A0A8S5V316</accession>
<evidence type="ECO:0000313" key="2">
    <source>
        <dbReference type="EMBL" id="DAG01146.1"/>
    </source>
</evidence>
<feature type="compositionally biased region" description="Basic and acidic residues" evidence="1">
    <location>
        <begin position="1"/>
        <end position="11"/>
    </location>
</feature>
<sequence>MAEINHSERGHALLSPSSSERWMNCTPSARLAESAENKSSEFAKEGELAHELAQHLLELWDHGLYDPLFDDKMLLPETISSSKYFSEEMVKNVNRYLEFVINEFHEINKTDGKVVPYWETHVNLDKYVKESFGSCDAALVGTKTLHIIDLKYGAGIKVSAQRNPQIMMYALGELQTWDKIETVKMSIVQPRLDHYDTFEMSANDLRVWGEKVLKPKAEAAWEGRGEQKMGGWCQFCPVRPRCRAHFEAIKDDFDEECEPLLMTEEEIVETIGKIDSYRSWINSFDQFVYREAMNGKKWAGYKLVEGRSSRKITDPDKVRNELLDEYLEDEIMNISLKGITDLEKLLGKKIFAARFGKYVKSQPGAPKLVPENHPGIEYNSLSDFDVES</sequence>
<dbReference type="EMBL" id="BK016188">
    <property type="protein sequence ID" value="DAG01146.1"/>
    <property type="molecule type" value="Genomic_DNA"/>
</dbReference>
<evidence type="ECO:0000256" key="1">
    <source>
        <dbReference type="SAM" id="MobiDB-lite"/>
    </source>
</evidence>
<name>A0A8S5V316_9CAUD</name>
<proteinExistence type="predicted"/>
<protein>
    <recommendedName>
        <fullName evidence="3">DUF2800 domain-containing protein</fullName>
    </recommendedName>
</protein>
<evidence type="ECO:0008006" key="3">
    <source>
        <dbReference type="Google" id="ProtNLM"/>
    </source>
</evidence>